<keyword evidence="1" id="KW-1133">Transmembrane helix</keyword>
<keyword evidence="1" id="KW-0472">Membrane</keyword>
<organism evidence="2">
    <name type="scientific">Anguilla anguilla</name>
    <name type="common">European freshwater eel</name>
    <name type="synonym">Muraena anguilla</name>
    <dbReference type="NCBI Taxonomy" id="7936"/>
    <lineage>
        <taxon>Eukaryota</taxon>
        <taxon>Metazoa</taxon>
        <taxon>Chordata</taxon>
        <taxon>Craniata</taxon>
        <taxon>Vertebrata</taxon>
        <taxon>Euteleostomi</taxon>
        <taxon>Actinopterygii</taxon>
        <taxon>Neopterygii</taxon>
        <taxon>Teleostei</taxon>
        <taxon>Anguilliformes</taxon>
        <taxon>Anguillidae</taxon>
        <taxon>Anguilla</taxon>
    </lineage>
</organism>
<dbReference type="AlphaFoldDB" id="A0A0E9QPR7"/>
<reference evidence="2" key="1">
    <citation type="submission" date="2014-11" db="EMBL/GenBank/DDBJ databases">
        <authorList>
            <person name="Amaro Gonzalez C."/>
        </authorList>
    </citation>
    <scope>NUCLEOTIDE SEQUENCE</scope>
</reference>
<name>A0A0E9QPR7_ANGAN</name>
<evidence type="ECO:0000313" key="2">
    <source>
        <dbReference type="EMBL" id="JAH18462.1"/>
    </source>
</evidence>
<dbReference type="EMBL" id="GBXM01090115">
    <property type="protein sequence ID" value="JAH18462.1"/>
    <property type="molecule type" value="Transcribed_RNA"/>
</dbReference>
<keyword evidence="1" id="KW-0812">Transmembrane</keyword>
<feature type="transmembrane region" description="Helical" evidence="1">
    <location>
        <begin position="12"/>
        <end position="31"/>
    </location>
</feature>
<sequence>MKANDLKTIIKQLSEKLFFIIIIYSFLFTVVGY</sequence>
<proteinExistence type="predicted"/>
<reference evidence="2" key="2">
    <citation type="journal article" date="2015" name="Fish Shellfish Immunol.">
        <title>Early steps in the European eel (Anguilla anguilla)-Vibrio vulnificus interaction in the gills: Role of the RtxA13 toxin.</title>
        <authorList>
            <person name="Callol A."/>
            <person name="Pajuelo D."/>
            <person name="Ebbesson L."/>
            <person name="Teles M."/>
            <person name="MacKenzie S."/>
            <person name="Amaro C."/>
        </authorList>
    </citation>
    <scope>NUCLEOTIDE SEQUENCE</scope>
</reference>
<evidence type="ECO:0000256" key="1">
    <source>
        <dbReference type="SAM" id="Phobius"/>
    </source>
</evidence>
<protein>
    <submittedName>
        <fullName evidence="2">Uncharacterized protein</fullName>
    </submittedName>
</protein>
<accession>A0A0E9QPR7</accession>